<dbReference type="EMBL" id="CP027019">
    <property type="protein sequence ID" value="AVP49048.1"/>
    <property type="molecule type" value="Genomic_DNA"/>
</dbReference>
<feature type="domain" description="Nitroreductase" evidence="6">
    <location>
        <begin position="15"/>
        <end position="195"/>
    </location>
</feature>
<dbReference type="Gene3D" id="3.40.109.10">
    <property type="entry name" value="NADH Oxidase"/>
    <property type="match status" value="1"/>
</dbReference>
<sequence>MNKKDNMKHIEKLMTNRISPRRFDETHEITNTDMESIIEAMRMTPASYGLLNVRLIRLSRGEFKNSLNGLFYHQPNFTQASEYLLFVVDKSEKLINETIVKTADQIFVGEPEKGQKFVTSFQERIPLYYGSETLVNEWSAKQAYITLGVGIVAAADLGIDTVAQEGFDHLKLNQFMVEQNLIEANEMIVLGLALGKLSNLDFDHTKKAKVRRDKKEFIKTIK</sequence>
<accession>A0A2S0NJ57</accession>
<dbReference type="SUPFAM" id="SSF55469">
    <property type="entry name" value="FMN-dependent nitroreductase-like"/>
    <property type="match status" value="1"/>
</dbReference>
<dbReference type="Proteomes" id="UP000239250">
    <property type="component" value="Chromosome"/>
</dbReference>
<reference evidence="8" key="1">
    <citation type="submission" date="2018-02" db="EMBL/GenBank/DDBJ databases">
        <title>Firefly genomes illuminate parallel origins of bioluminescence in beetles.</title>
        <authorList>
            <person name="Fallon T.R."/>
            <person name="Lower S.E.S."/>
            <person name="Behringer M."/>
            <person name="Weng J.-K."/>
        </authorList>
    </citation>
    <scope>NUCLEOTIDE SEQUENCE [LARGE SCALE GENOMIC DNA]</scope>
</reference>
<dbReference type="InterPro" id="IPR000415">
    <property type="entry name" value="Nitroreductase-like"/>
</dbReference>
<dbReference type="Pfam" id="PF00881">
    <property type="entry name" value="Nitroreductase"/>
    <property type="match status" value="1"/>
</dbReference>
<evidence type="ECO:0000256" key="4">
    <source>
        <dbReference type="ARBA" id="ARBA00022643"/>
    </source>
</evidence>
<comment type="similarity">
    <text evidence="2">Belongs to the nitroreductase family.</text>
</comment>
<evidence type="ECO:0000313" key="8">
    <source>
        <dbReference type="Proteomes" id="UP000239250"/>
    </source>
</evidence>
<keyword evidence="5" id="KW-0560">Oxidoreductase</keyword>
<name>A0A2S0NJ57_9MOLU</name>
<evidence type="ECO:0000256" key="3">
    <source>
        <dbReference type="ARBA" id="ARBA00022630"/>
    </source>
</evidence>
<protein>
    <recommendedName>
        <fullName evidence="6">Nitroreductase domain-containing protein</fullName>
    </recommendedName>
</protein>
<evidence type="ECO:0000256" key="2">
    <source>
        <dbReference type="ARBA" id="ARBA00007118"/>
    </source>
</evidence>
<comment type="cofactor">
    <cofactor evidence="1">
        <name>FMN</name>
        <dbReference type="ChEBI" id="CHEBI:58210"/>
    </cofactor>
</comment>
<dbReference type="InterPro" id="IPR029479">
    <property type="entry name" value="Nitroreductase"/>
</dbReference>
<gene>
    <name evidence="7" type="ORF">C5T88_00410</name>
</gene>
<keyword evidence="4" id="KW-0288">FMN</keyword>
<evidence type="ECO:0000313" key="7">
    <source>
        <dbReference type="EMBL" id="AVP49048.1"/>
    </source>
</evidence>
<evidence type="ECO:0000256" key="1">
    <source>
        <dbReference type="ARBA" id="ARBA00001917"/>
    </source>
</evidence>
<dbReference type="PANTHER" id="PTHR43673">
    <property type="entry name" value="NAD(P)H NITROREDUCTASE YDGI-RELATED"/>
    <property type="match status" value="1"/>
</dbReference>
<proteinExistence type="inferred from homology"/>
<dbReference type="GO" id="GO:0016491">
    <property type="term" value="F:oxidoreductase activity"/>
    <property type="evidence" value="ECO:0007669"/>
    <property type="project" value="UniProtKB-KW"/>
</dbReference>
<evidence type="ECO:0000259" key="6">
    <source>
        <dbReference type="Pfam" id="PF00881"/>
    </source>
</evidence>
<organism evidence="7 8">
    <name type="scientific">Williamsoniiplasma luminosum</name>
    <dbReference type="NCBI Taxonomy" id="214888"/>
    <lineage>
        <taxon>Bacteria</taxon>
        <taxon>Bacillati</taxon>
        <taxon>Mycoplasmatota</taxon>
        <taxon>Mollicutes</taxon>
        <taxon>Entomoplasmatales</taxon>
        <taxon>Williamsoniiplasma</taxon>
    </lineage>
</organism>
<dbReference type="PANTHER" id="PTHR43673:SF2">
    <property type="entry name" value="NITROREDUCTASE"/>
    <property type="match status" value="1"/>
</dbReference>
<evidence type="ECO:0000256" key="5">
    <source>
        <dbReference type="ARBA" id="ARBA00023002"/>
    </source>
</evidence>
<keyword evidence="3" id="KW-0285">Flavoprotein</keyword>
<dbReference type="AlphaFoldDB" id="A0A2S0NJ57"/>